<dbReference type="PANTHER" id="PTHR11280">
    <property type="entry name" value="GLUCOSAMINE-6-PHOSPHATE ISOMERASE"/>
    <property type="match status" value="1"/>
</dbReference>
<gene>
    <name evidence="4" type="ORF">EP57_02575</name>
</gene>
<dbReference type="GO" id="GO:0005975">
    <property type="term" value="P:carbohydrate metabolic process"/>
    <property type="evidence" value="ECO:0007669"/>
    <property type="project" value="InterPro"/>
</dbReference>
<dbReference type="GO" id="GO:0004342">
    <property type="term" value="F:glucosamine-6-phosphate deaminase activity"/>
    <property type="evidence" value="ECO:0007669"/>
    <property type="project" value="InterPro"/>
</dbReference>
<organism evidence="4 5">
    <name type="scientific">Listeria booriae</name>
    <dbReference type="NCBI Taxonomy" id="1552123"/>
    <lineage>
        <taxon>Bacteria</taxon>
        <taxon>Bacillati</taxon>
        <taxon>Bacillota</taxon>
        <taxon>Bacilli</taxon>
        <taxon>Bacillales</taxon>
        <taxon>Listeriaceae</taxon>
        <taxon>Listeria</taxon>
    </lineage>
</organism>
<dbReference type="Proteomes" id="UP000029844">
    <property type="component" value="Unassembled WGS sequence"/>
</dbReference>
<dbReference type="Pfam" id="PF01182">
    <property type="entry name" value="Glucosamine_iso"/>
    <property type="match status" value="1"/>
</dbReference>
<dbReference type="SUPFAM" id="SSF100950">
    <property type="entry name" value="NagB/RpiA/CoA transferase-like"/>
    <property type="match status" value="1"/>
</dbReference>
<dbReference type="GO" id="GO:0016853">
    <property type="term" value="F:isomerase activity"/>
    <property type="evidence" value="ECO:0007669"/>
    <property type="project" value="UniProtKB-KW"/>
</dbReference>
<dbReference type="InterPro" id="IPR037171">
    <property type="entry name" value="NagB/RpiA_transferase-like"/>
</dbReference>
<feature type="domain" description="Glucosamine/galactosamine-6-phosphate isomerase" evidence="3">
    <location>
        <begin position="9"/>
        <end position="229"/>
    </location>
</feature>
<dbReference type="Gene3D" id="3.40.50.1360">
    <property type="match status" value="1"/>
</dbReference>
<evidence type="ECO:0000313" key="4">
    <source>
        <dbReference type="EMBL" id="KGL43480.1"/>
    </source>
</evidence>
<keyword evidence="4" id="KW-0413">Isomerase</keyword>
<dbReference type="AlphaFoldDB" id="A0A099WH82"/>
<keyword evidence="5" id="KW-1185">Reference proteome</keyword>
<name>A0A099WH82_9LIST</name>
<reference evidence="4 5" key="1">
    <citation type="submission" date="2014-05" db="EMBL/GenBank/DDBJ databases">
        <title>Novel Listeriaceae from food processing environments.</title>
        <authorList>
            <person name="den Bakker H.C."/>
        </authorList>
    </citation>
    <scope>NUCLEOTIDE SEQUENCE [LARGE SCALE GENOMIC DNA]</scope>
    <source>
        <strain evidence="4 5">FSL A5-0281</strain>
    </source>
</reference>
<comment type="caution">
    <text evidence="4">The sequence shown here is derived from an EMBL/GenBank/DDBJ whole genome shotgun (WGS) entry which is preliminary data.</text>
</comment>
<dbReference type="GO" id="GO:0042802">
    <property type="term" value="F:identical protein binding"/>
    <property type="evidence" value="ECO:0007669"/>
    <property type="project" value="TreeGrafter"/>
</dbReference>
<dbReference type="GO" id="GO:0006046">
    <property type="term" value="P:N-acetylglucosamine catabolic process"/>
    <property type="evidence" value="ECO:0007669"/>
    <property type="project" value="TreeGrafter"/>
</dbReference>
<evidence type="ECO:0000313" key="5">
    <source>
        <dbReference type="Proteomes" id="UP000029844"/>
    </source>
</evidence>
<dbReference type="CDD" id="cd01399">
    <property type="entry name" value="GlcN6P_deaminase"/>
    <property type="match status" value="1"/>
</dbReference>
<sequence>MDIRIKRNAQDVAAYVSEKIIATVRKKPKSLICIAGGDTSLLTMQELVRANQAGVVDFGEASFVGLDEWVGLGRDVKGSCQQTLYDNFFDELVGVREEQICFFDGKTADLAAECARVDRFVAERGGIDFILLGVGMNGHIGFNEPFVPVDTDCHVVELDDVTKTVMSKYFDEDFPLTQGISLGMQQIMTAKQIVLVTTGAKKAEIVAKVVMGEITDAVPATLLRNATGSVSFVMDQDANGILKMGVKVEDEKHNSAWTEK</sequence>
<dbReference type="STRING" id="1552123.EP57_02575"/>
<dbReference type="GO" id="GO:0006043">
    <property type="term" value="P:glucosamine catabolic process"/>
    <property type="evidence" value="ECO:0007669"/>
    <property type="project" value="TreeGrafter"/>
</dbReference>
<dbReference type="GeneID" id="58716319"/>
<keyword evidence="1" id="KW-0378">Hydrolase</keyword>
<dbReference type="EMBL" id="JNFA01000005">
    <property type="protein sequence ID" value="KGL43480.1"/>
    <property type="molecule type" value="Genomic_DNA"/>
</dbReference>
<proteinExistence type="predicted"/>
<dbReference type="OrthoDB" id="9791139at2"/>
<dbReference type="InterPro" id="IPR018321">
    <property type="entry name" value="Glucosamine6P_isomerase_CS"/>
</dbReference>
<dbReference type="GO" id="GO:0019262">
    <property type="term" value="P:N-acetylneuraminate catabolic process"/>
    <property type="evidence" value="ECO:0007669"/>
    <property type="project" value="TreeGrafter"/>
</dbReference>
<evidence type="ECO:0000256" key="2">
    <source>
        <dbReference type="ARBA" id="ARBA00023277"/>
    </source>
</evidence>
<protein>
    <submittedName>
        <fullName evidence="4">Glucosamine-6-phosphate isomerase</fullName>
    </submittedName>
</protein>
<dbReference type="GO" id="GO:0005737">
    <property type="term" value="C:cytoplasm"/>
    <property type="evidence" value="ECO:0007669"/>
    <property type="project" value="TreeGrafter"/>
</dbReference>
<keyword evidence="2" id="KW-0119">Carbohydrate metabolism</keyword>
<accession>A0A099WH82</accession>
<dbReference type="eggNOG" id="COG0363">
    <property type="taxonomic scope" value="Bacteria"/>
</dbReference>
<dbReference type="PANTHER" id="PTHR11280:SF5">
    <property type="entry name" value="GLUCOSAMINE-6-PHOSPHATE ISOMERASE"/>
    <property type="match status" value="1"/>
</dbReference>
<dbReference type="InterPro" id="IPR006148">
    <property type="entry name" value="Glc/Gal-6P_isomerase"/>
</dbReference>
<dbReference type="RefSeq" id="WP_052167495.1">
    <property type="nucleotide sequence ID" value="NZ_CBCSHQ010000001.1"/>
</dbReference>
<evidence type="ECO:0000256" key="1">
    <source>
        <dbReference type="ARBA" id="ARBA00022801"/>
    </source>
</evidence>
<dbReference type="InterPro" id="IPR004547">
    <property type="entry name" value="Glucosamine6P_isomerase"/>
</dbReference>
<evidence type="ECO:0000259" key="3">
    <source>
        <dbReference type="Pfam" id="PF01182"/>
    </source>
</evidence>
<dbReference type="PROSITE" id="PS01161">
    <property type="entry name" value="GLC_GALNAC_ISOMERASE"/>
    <property type="match status" value="1"/>
</dbReference>